<dbReference type="PROSITE" id="PS50847">
    <property type="entry name" value="GRAM_POS_ANCHORING"/>
    <property type="match status" value="1"/>
</dbReference>
<evidence type="ECO:0000313" key="10">
    <source>
        <dbReference type="EMBL" id="SOB73287.1"/>
    </source>
</evidence>
<keyword evidence="5" id="KW-0572">Peptidoglycan-anchor</keyword>
<organism evidence="10 11">
    <name type="scientific">Anaerobutyricum hallii</name>
    <dbReference type="NCBI Taxonomy" id="39488"/>
    <lineage>
        <taxon>Bacteria</taxon>
        <taxon>Bacillati</taxon>
        <taxon>Bacillota</taxon>
        <taxon>Clostridia</taxon>
        <taxon>Lachnospirales</taxon>
        <taxon>Lachnospiraceae</taxon>
        <taxon>Anaerobutyricum</taxon>
    </lineage>
</organism>
<keyword evidence="4 8" id="KW-0732">Signal</keyword>
<keyword evidence="11" id="KW-1185">Reference proteome</keyword>
<dbReference type="Pfam" id="PF17802">
    <property type="entry name" value="SpaA"/>
    <property type="match status" value="13"/>
</dbReference>
<dbReference type="KEGG" id="ehl:EHLA_2733"/>
<evidence type="ECO:0000256" key="8">
    <source>
        <dbReference type="SAM" id="SignalP"/>
    </source>
</evidence>
<keyword evidence="7" id="KW-1133">Transmembrane helix</keyword>
<feature type="compositionally biased region" description="Acidic residues" evidence="6">
    <location>
        <begin position="160"/>
        <end position="172"/>
    </location>
</feature>
<dbReference type="SUPFAM" id="SSF49478">
    <property type="entry name" value="Cna protein B-type domain"/>
    <property type="match status" value="1"/>
</dbReference>
<feature type="region of interest" description="Disordered" evidence="6">
    <location>
        <begin position="1921"/>
        <end position="1962"/>
    </location>
</feature>
<sequence length="1996" mass="219450">MKMRFKRFLSGFMAVATLASVIVQPVTVSASELEPEPTSFEQQYPELQDVQDTLDKDEIVEAKDIEIPYGEEFEVEVDLSGIEGVNEKKVKVLFHEAKSEAGTDFDAHTPDTYKAVYAVEPVSGHPAYRVSRNITVKEPETEEQTKSSSENTVGEGNAGETEDSGNAEEDADSDRAKEIVTDLTDGQEVTTDEESGLTVSEVMDQAENEGIDLYEMEPGETVTFMAAAGNARSSQQVSVTRGAEYRYADYGYGTYLTYQYTVKFGNVSATAYCVQPSKPGPGTGTYTINKVGDGKALAKVCYYGTKASGDDGFFTEENGYGNLSAGARFILVHLAASYANGSSDAFSGANTTAQNLAKKLYNYCISQPDIPDVAMSFSDADVTAYVDGNSQRTKEITFKADELQSITMKLPSGVKLHNVTTGKTSKAGEAVEISGGTKFYLSAPLTQVQDVAGNWSATMKGSVTKDYSAYKISTGSGSQDLALVFGEGVDDEKYVDFKVTWVQYASVKVIKRDAKADAKLAGAVFGLYSDANCTNLITKLPATDANGEASVQIIKTQNTVYLKEITAPTGYRINATAYNVKLEVSKTATVTVPDEEQMGQLTVYKEGQVLTGADVTENGTTFKYEKRRQKGAIYDVYAGADIKTAYGAKVYSKGDLVKENLTTDSNGAVILKNLHLGTYIVKEKQAPTGFYNAGEEKSVTLSYAGQNVDVVFSETTFTNDRQKAEVIVTKQDKDTENPLDGGIFGLYAASDIKNADGTVVVKKGTLIEKVTTGNDGMAKFTADLPLGFSYDVKEVQAPEGYLRNADDVYTFTFSYTNDKEAKLTFKHTFRNERVIAKISLQKQDKETKKAVPQGDATLEKAVYGLYAREDIVHPDGATGVIYKAGEQVATLTTDKNGQASVDGLYLGNYYVKEITPPTGYLADEEEHDLVCNYDGDLVAEVKRDCLSLEQVMKQPFEIIKAANNGKTDADLLKGAGFTAYLVSSLTVKEDGSYDFDSVKPVVIGENGATEIFTDEKGYARSIALPYGTYIVRETTTPHNYTPVNDFIVQITENHPTTPQVWRVLLDKEFEAKLKIIKQDDETKKAVLQKNTEFKIFNLDTEKYVEQVTTYPTTVKHKSYFTDEQGYLILPQNLKIGHYRIEEVNAPYGYTLNENYYEVNVDSNTAYQMDGTSGDVIIEIVYENHPVKGELNIVKQGKVLNGYKDDFTYQKETLEGAVFEMYAAEDIYTADFQKDDNGNRILEYASGELVGTVTTDKDGKAQITDLPLGTYKIVEKTAPEGFVLNEEAQTVTFEYKDQKTPVIEQTATFENDRQKVEVSVVKQDAETETVVAGAEFGIYAKEDILTHEEVIVKADTLLGKAVSGEDGRAVFDVDLPFGTYYIKELAAPAGYVSSFETLEVTAKYQGQDVKVVELESVFKNQPTKVTFTKSDITTGVELSGATLTVLDKDGNVVDTWKSVKGEEHLIERLTAGETYTLREEMAPYGYLMAEEVSFTVDDTAEIQKVEMKDAVPTGTLIINKKGEFLEKVSALDSIGGWMKHLFEYLSGSLKEVTFEVYALEDIKAADGESEDYYKKDALVATITTDETGVAKLTDLPLGKYYVKEKETASGYVLDGETREVDLTYRDQNTAVVTYSADWQNKRQKAEVNVLKKEKDSDRVLEGAVFALCNKEDIVNAKGDVILKANTVIEEQATDKEGKLTFTADLPLGYTYYVKETSPAPGFATTDQVQEFTFEYGGADKETLSYAFTFEDEPTTVEFTKTSLTDGKEIEGAKLKVTDESGNTVDEWTSGKEAHIIKELTAGKKYTMTETLPADGYVTAESITFTVEDTSEVQKVEMKDDVTKVQISKTDISGKELPGAKLTILDKDGKTVESWTSEEKPHYIEMLPIGEYTLREETAPDGYLVAEDVKFTVKDTGEIQKVVMKDEAKPEETPTETPTETPETTPTPETKTTEETKKSTSPKTGDNTPILFWILLAGAGMAGLGGTVILRKRKNKRS</sequence>
<feature type="compositionally biased region" description="Low complexity" evidence="6">
    <location>
        <begin position="1933"/>
        <end position="1948"/>
    </location>
</feature>
<comment type="similarity">
    <text evidence="1">Belongs to the serine-aspartate repeat-containing protein (SDr) family.</text>
</comment>
<feature type="compositionally biased region" description="Basic and acidic residues" evidence="6">
    <location>
        <begin position="135"/>
        <end position="145"/>
    </location>
</feature>
<feature type="domain" description="Gram-positive cocci surface proteins LPxTG" evidence="9">
    <location>
        <begin position="1959"/>
        <end position="1996"/>
    </location>
</feature>
<feature type="region of interest" description="Disordered" evidence="6">
    <location>
        <begin position="129"/>
        <end position="175"/>
    </location>
</feature>
<evidence type="ECO:0000256" key="7">
    <source>
        <dbReference type="SAM" id="Phobius"/>
    </source>
</evidence>
<evidence type="ECO:0000256" key="2">
    <source>
        <dbReference type="ARBA" id="ARBA00022512"/>
    </source>
</evidence>
<dbReference type="EMBL" id="LT907978">
    <property type="protein sequence ID" value="SOB73287.1"/>
    <property type="molecule type" value="Genomic_DNA"/>
</dbReference>
<proteinExistence type="inferred from homology"/>
<dbReference type="InterPro" id="IPR013783">
    <property type="entry name" value="Ig-like_fold"/>
</dbReference>
<keyword evidence="3" id="KW-0964">Secreted</keyword>
<feature type="signal peptide" evidence="8">
    <location>
        <begin position="1"/>
        <end position="30"/>
    </location>
</feature>
<dbReference type="NCBIfam" id="TIGR01167">
    <property type="entry name" value="LPXTG_anchor"/>
    <property type="match status" value="1"/>
</dbReference>
<dbReference type="InterPro" id="IPR041033">
    <property type="entry name" value="SpaA_PFL_dom_1"/>
</dbReference>
<dbReference type="InterPro" id="IPR046751">
    <property type="entry name" value="TED_2"/>
</dbReference>
<gene>
    <name evidence="10" type="ORF">EHLA_2733</name>
</gene>
<dbReference type="InterPro" id="IPR019931">
    <property type="entry name" value="LPXTG_anchor"/>
</dbReference>
<feature type="compositionally biased region" description="Basic and acidic residues" evidence="6">
    <location>
        <begin position="1921"/>
        <end position="1930"/>
    </location>
</feature>
<accession>A0A285PVK1</accession>
<feature type="chain" id="PRO_5012493200" evidence="8">
    <location>
        <begin position="31"/>
        <end position="1996"/>
    </location>
</feature>
<dbReference type="PANTHER" id="PTHR36108">
    <property type="entry name" value="COLOSSIN-B-RELATED"/>
    <property type="match status" value="1"/>
</dbReference>
<dbReference type="Proteomes" id="UP000217549">
    <property type="component" value="Chromosome I"/>
</dbReference>
<dbReference type="Gene3D" id="2.60.40.10">
    <property type="entry name" value="Immunoglobulins"/>
    <property type="match status" value="13"/>
</dbReference>
<dbReference type="GeneID" id="74988544"/>
<evidence type="ECO:0000256" key="3">
    <source>
        <dbReference type="ARBA" id="ARBA00022525"/>
    </source>
</evidence>
<dbReference type="PANTHER" id="PTHR36108:SF13">
    <property type="entry name" value="COLOSSIN-B-RELATED"/>
    <property type="match status" value="1"/>
</dbReference>
<name>A0A285PVK1_9FIRM</name>
<dbReference type="Pfam" id="PF20610">
    <property type="entry name" value="TED_2"/>
    <property type="match status" value="1"/>
</dbReference>
<evidence type="ECO:0000256" key="1">
    <source>
        <dbReference type="ARBA" id="ARBA00007257"/>
    </source>
</evidence>
<evidence type="ECO:0000259" key="9">
    <source>
        <dbReference type="PROSITE" id="PS50847"/>
    </source>
</evidence>
<evidence type="ECO:0000313" key="11">
    <source>
        <dbReference type="Proteomes" id="UP000217549"/>
    </source>
</evidence>
<keyword evidence="7" id="KW-0812">Transmembrane</keyword>
<keyword evidence="2" id="KW-0134">Cell wall</keyword>
<dbReference type="RefSeq" id="WP_096241079.1">
    <property type="nucleotide sequence ID" value="NZ_LT907978.1"/>
</dbReference>
<feature type="transmembrane region" description="Helical" evidence="7">
    <location>
        <begin position="1968"/>
        <end position="1988"/>
    </location>
</feature>
<keyword evidence="7" id="KW-0472">Membrane</keyword>
<evidence type="ECO:0000256" key="6">
    <source>
        <dbReference type="SAM" id="MobiDB-lite"/>
    </source>
</evidence>
<reference evidence="11" key="1">
    <citation type="submission" date="2017-09" db="EMBL/GenBank/DDBJ databases">
        <authorList>
            <person name="Shetty A S."/>
        </authorList>
    </citation>
    <scope>NUCLEOTIDE SEQUENCE [LARGE SCALE GENOMIC DNA]</scope>
</reference>
<protein>
    <submittedName>
        <fullName evidence="10">Immunoglobulin-like fold</fullName>
    </submittedName>
</protein>
<evidence type="ECO:0000256" key="4">
    <source>
        <dbReference type="ARBA" id="ARBA00022729"/>
    </source>
</evidence>
<evidence type="ECO:0000256" key="5">
    <source>
        <dbReference type="ARBA" id="ARBA00023088"/>
    </source>
</evidence>
<dbReference type="SUPFAM" id="SSF117074">
    <property type="entry name" value="Hypothetical protein PA1324"/>
    <property type="match status" value="1"/>
</dbReference>